<dbReference type="Pfam" id="PF01281">
    <property type="entry name" value="Ribosomal_L9_N"/>
    <property type="match status" value="1"/>
</dbReference>
<dbReference type="InterPro" id="IPR020594">
    <property type="entry name" value="Ribosomal_bL9_bac/chp"/>
</dbReference>
<keyword evidence="5 7" id="KW-0687">Ribonucleoprotein</keyword>
<gene>
    <name evidence="7" type="primary">rplI</name>
    <name evidence="10" type="ORF">A3E29_02220</name>
</gene>
<feature type="domain" description="Large ribosomal subunit protein bL9 C-terminal" evidence="9">
    <location>
        <begin position="66"/>
        <end position="145"/>
    </location>
</feature>
<feature type="domain" description="Ribosomal protein L9" evidence="8">
    <location>
        <begin position="1"/>
        <end position="45"/>
    </location>
</feature>
<keyword evidence="3 7" id="KW-0694">RNA-binding</keyword>
<reference evidence="10 11" key="1">
    <citation type="journal article" date="2016" name="Nat. Commun.">
        <title>Thousands of microbial genomes shed light on interconnected biogeochemical processes in an aquifer system.</title>
        <authorList>
            <person name="Anantharaman K."/>
            <person name="Brown C.T."/>
            <person name="Hug L.A."/>
            <person name="Sharon I."/>
            <person name="Castelle C.J."/>
            <person name="Probst A.J."/>
            <person name="Thomas B.C."/>
            <person name="Singh A."/>
            <person name="Wilkins M.J."/>
            <person name="Karaoz U."/>
            <person name="Brodie E.L."/>
            <person name="Williams K.H."/>
            <person name="Hubbard S.S."/>
            <person name="Banfield J.F."/>
        </authorList>
    </citation>
    <scope>NUCLEOTIDE SEQUENCE [LARGE SCALE GENOMIC DNA]</scope>
</reference>
<evidence type="ECO:0000256" key="3">
    <source>
        <dbReference type="ARBA" id="ARBA00022884"/>
    </source>
</evidence>
<dbReference type="InterPro" id="IPR020069">
    <property type="entry name" value="Ribosomal_bL9_C"/>
</dbReference>
<dbReference type="NCBIfam" id="TIGR00158">
    <property type="entry name" value="L9"/>
    <property type="match status" value="1"/>
</dbReference>
<dbReference type="SUPFAM" id="SSF55653">
    <property type="entry name" value="Ribosomal protein L9 C-domain"/>
    <property type="match status" value="1"/>
</dbReference>
<dbReference type="Pfam" id="PF03948">
    <property type="entry name" value="Ribosomal_L9_C"/>
    <property type="match status" value="1"/>
</dbReference>
<dbReference type="Gene3D" id="3.10.430.100">
    <property type="entry name" value="Ribosomal protein L9, C-terminal domain"/>
    <property type="match status" value="1"/>
</dbReference>
<dbReference type="GO" id="GO:0006412">
    <property type="term" value="P:translation"/>
    <property type="evidence" value="ECO:0007669"/>
    <property type="project" value="UniProtKB-UniRule"/>
</dbReference>
<dbReference type="GO" id="GO:1990904">
    <property type="term" value="C:ribonucleoprotein complex"/>
    <property type="evidence" value="ECO:0007669"/>
    <property type="project" value="UniProtKB-KW"/>
</dbReference>
<evidence type="ECO:0000259" key="9">
    <source>
        <dbReference type="Pfam" id="PF03948"/>
    </source>
</evidence>
<dbReference type="InterPro" id="IPR020070">
    <property type="entry name" value="Ribosomal_bL9_N"/>
</dbReference>
<dbReference type="GO" id="GO:0003735">
    <property type="term" value="F:structural constituent of ribosome"/>
    <property type="evidence" value="ECO:0007669"/>
    <property type="project" value="InterPro"/>
</dbReference>
<dbReference type="HAMAP" id="MF_00503">
    <property type="entry name" value="Ribosomal_bL9"/>
    <property type="match status" value="1"/>
</dbReference>
<dbReference type="GO" id="GO:0019843">
    <property type="term" value="F:rRNA binding"/>
    <property type="evidence" value="ECO:0007669"/>
    <property type="project" value="UniProtKB-UniRule"/>
</dbReference>
<dbReference type="SUPFAM" id="SSF55658">
    <property type="entry name" value="L9 N-domain-like"/>
    <property type="match status" value="1"/>
</dbReference>
<dbReference type="InterPro" id="IPR036791">
    <property type="entry name" value="Ribosomal_bL9_C_sf"/>
</dbReference>
<dbReference type="InterPro" id="IPR036935">
    <property type="entry name" value="Ribosomal_bL9_N_sf"/>
</dbReference>
<dbReference type="Proteomes" id="UP000177682">
    <property type="component" value="Unassembled WGS sequence"/>
</dbReference>
<name>A0A1F5PL44_9BACT</name>
<evidence type="ECO:0000259" key="8">
    <source>
        <dbReference type="Pfam" id="PF01281"/>
    </source>
</evidence>
<evidence type="ECO:0000256" key="1">
    <source>
        <dbReference type="ARBA" id="ARBA00010605"/>
    </source>
</evidence>
<evidence type="ECO:0000256" key="7">
    <source>
        <dbReference type="HAMAP-Rule" id="MF_00503"/>
    </source>
</evidence>
<dbReference type="InterPro" id="IPR000244">
    <property type="entry name" value="Ribosomal_bL9"/>
</dbReference>
<keyword evidence="2 7" id="KW-0699">rRNA-binding</keyword>
<evidence type="ECO:0000256" key="6">
    <source>
        <dbReference type="ARBA" id="ARBA00035292"/>
    </source>
</evidence>
<dbReference type="Gene3D" id="3.40.5.10">
    <property type="entry name" value="Ribosomal protein L9, N-terminal domain"/>
    <property type="match status" value="1"/>
</dbReference>
<dbReference type="InterPro" id="IPR009027">
    <property type="entry name" value="Ribosomal_bL9/RNase_H1_N"/>
</dbReference>
<dbReference type="GO" id="GO:0005840">
    <property type="term" value="C:ribosome"/>
    <property type="evidence" value="ECO:0007669"/>
    <property type="project" value="UniProtKB-KW"/>
</dbReference>
<evidence type="ECO:0000256" key="2">
    <source>
        <dbReference type="ARBA" id="ARBA00022730"/>
    </source>
</evidence>
<comment type="function">
    <text evidence="7">Binds to the 23S rRNA.</text>
</comment>
<organism evidence="10 11">
    <name type="scientific">Candidatus Doudnabacteria bacterium RIFCSPHIGHO2_12_FULL_48_16</name>
    <dbReference type="NCBI Taxonomy" id="1817838"/>
    <lineage>
        <taxon>Bacteria</taxon>
        <taxon>Candidatus Doudnaibacteriota</taxon>
    </lineage>
</organism>
<evidence type="ECO:0000256" key="5">
    <source>
        <dbReference type="ARBA" id="ARBA00023274"/>
    </source>
</evidence>
<protein>
    <recommendedName>
        <fullName evidence="6 7">Large ribosomal subunit protein bL9</fullName>
    </recommendedName>
</protein>
<dbReference type="PANTHER" id="PTHR21368">
    <property type="entry name" value="50S RIBOSOMAL PROTEIN L9"/>
    <property type="match status" value="1"/>
</dbReference>
<evidence type="ECO:0000313" key="11">
    <source>
        <dbReference type="Proteomes" id="UP000177682"/>
    </source>
</evidence>
<evidence type="ECO:0000313" key="10">
    <source>
        <dbReference type="EMBL" id="OGE90589.1"/>
    </source>
</evidence>
<proteinExistence type="inferred from homology"/>
<sequence length="147" mass="16638">MKILLTKDVKGLGRTGDVKDVSDGHARNFLIPRHLALPATTEVLTKVQKEEKEKQAKVTRIQEFQQQLKNKLSHQEFEIKARASSNSLFAAVHEDEIASAINQKFPDSLDANKIVIEKPIKHLGLHEVLIKLNETINFKIRLKITAL</sequence>
<comment type="similarity">
    <text evidence="1 7">Belongs to the bacterial ribosomal protein bL9 family.</text>
</comment>
<comment type="caution">
    <text evidence="10">The sequence shown here is derived from an EMBL/GenBank/DDBJ whole genome shotgun (WGS) entry which is preliminary data.</text>
</comment>
<keyword evidence="4 7" id="KW-0689">Ribosomal protein</keyword>
<evidence type="ECO:0000256" key="4">
    <source>
        <dbReference type="ARBA" id="ARBA00022980"/>
    </source>
</evidence>
<dbReference type="AlphaFoldDB" id="A0A1F5PL44"/>
<dbReference type="EMBL" id="MFEY01000005">
    <property type="protein sequence ID" value="OGE90589.1"/>
    <property type="molecule type" value="Genomic_DNA"/>
</dbReference>
<accession>A0A1F5PL44</accession>